<evidence type="ECO:0000256" key="5">
    <source>
        <dbReference type="ARBA" id="ARBA00022759"/>
    </source>
</evidence>
<keyword evidence="4" id="KW-0540">Nuclease</keyword>
<evidence type="ECO:0000256" key="3">
    <source>
        <dbReference type="ARBA" id="ARBA00022695"/>
    </source>
</evidence>
<dbReference type="AlphaFoldDB" id="A0A9W6YAT4"/>
<dbReference type="Pfam" id="PF17917">
    <property type="entry name" value="RT_RNaseH"/>
    <property type="match status" value="1"/>
</dbReference>
<dbReference type="EC" id="2.7.7.49" evidence="1"/>
<evidence type="ECO:0000313" key="10">
    <source>
        <dbReference type="EMBL" id="GMF58614.1"/>
    </source>
</evidence>
<comment type="caution">
    <text evidence="10">The sequence shown here is derived from an EMBL/GenBank/DDBJ whole genome shotgun (WGS) entry which is preliminary data.</text>
</comment>
<gene>
    <name evidence="10" type="ORF">Pfra01_002522900</name>
</gene>
<dbReference type="GO" id="GO:0016787">
    <property type="term" value="F:hydrolase activity"/>
    <property type="evidence" value="ECO:0007669"/>
    <property type="project" value="UniProtKB-KW"/>
</dbReference>
<name>A0A9W6YAT4_9STRA</name>
<dbReference type="CDD" id="cd01647">
    <property type="entry name" value="RT_LTR"/>
    <property type="match status" value="1"/>
</dbReference>
<feature type="domain" description="Reverse transcriptase RNase H-like" evidence="9">
    <location>
        <begin position="545"/>
        <end position="631"/>
    </location>
</feature>
<dbReference type="Gene3D" id="3.10.10.10">
    <property type="entry name" value="HIV Type 1 Reverse Transcriptase, subunit A, domain 1"/>
    <property type="match status" value="1"/>
</dbReference>
<dbReference type="Pfam" id="PF00078">
    <property type="entry name" value="RVT_1"/>
    <property type="match status" value="1"/>
</dbReference>
<dbReference type="PANTHER" id="PTHR37984:SF5">
    <property type="entry name" value="PROTEIN NYNRIN-LIKE"/>
    <property type="match status" value="1"/>
</dbReference>
<evidence type="ECO:0000256" key="6">
    <source>
        <dbReference type="ARBA" id="ARBA00022801"/>
    </source>
</evidence>
<organism evidence="10 11">
    <name type="scientific">Phytophthora fragariaefolia</name>
    <dbReference type="NCBI Taxonomy" id="1490495"/>
    <lineage>
        <taxon>Eukaryota</taxon>
        <taxon>Sar</taxon>
        <taxon>Stramenopiles</taxon>
        <taxon>Oomycota</taxon>
        <taxon>Peronosporomycetes</taxon>
        <taxon>Peronosporales</taxon>
        <taxon>Peronosporaceae</taxon>
        <taxon>Phytophthora</taxon>
    </lineage>
</organism>
<evidence type="ECO:0000256" key="1">
    <source>
        <dbReference type="ARBA" id="ARBA00012493"/>
    </source>
</evidence>
<evidence type="ECO:0000259" key="9">
    <source>
        <dbReference type="Pfam" id="PF17917"/>
    </source>
</evidence>
<dbReference type="SUPFAM" id="SSF50630">
    <property type="entry name" value="Acid proteases"/>
    <property type="match status" value="1"/>
</dbReference>
<evidence type="ECO:0000256" key="7">
    <source>
        <dbReference type="ARBA" id="ARBA00022918"/>
    </source>
</evidence>
<dbReference type="Proteomes" id="UP001165121">
    <property type="component" value="Unassembled WGS sequence"/>
</dbReference>
<evidence type="ECO:0000256" key="2">
    <source>
        <dbReference type="ARBA" id="ARBA00022679"/>
    </source>
</evidence>
<keyword evidence="11" id="KW-1185">Reference proteome</keyword>
<dbReference type="GO" id="GO:0004519">
    <property type="term" value="F:endonuclease activity"/>
    <property type="evidence" value="ECO:0007669"/>
    <property type="project" value="UniProtKB-KW"/>
</dbReference>
<sequence>MEYGWPEDTFFGYDEHRRTRGRTRALTQAEANTLGYTMAAAVMTVRKLRRRRVSKAYAYKSGSTYHGPSLIWGDDAELPRRFGQLRAVHAPTTDLLPTATLKIQNQWKQVKLDTAAQYCVAGDKWKSFGRKLNGPIPVEGFREAAVRVLRVWRFEFRTQYLQSMRVDALIVEHDIEDFLIGEDWMYDTGVKTDFVSGEMKWYSGDVKMAVPFMGIGTHQQQTARTGKVRLLRKAKVRTQIVHNVEVAVPVPDGSVGLFVPKTRKEAHATVAPTLVTVPGGKATVPILNSVGRTTKLPSCEALETVSTWLEEIGLSTSPLSNEEELEIGDMGADDKLVLLKLLRIYPTLLEPKTGCPQATTMGVVHDINTGSEAPIKIRPRRHSRAENETIDAEVRQMLRDGDIEEGTGAWGFPVVLVKKKDGSVRFCVDYQMLNNITKKAVYPLPRIDEAKESMHGSRRFTSLDLHAGYWQVPVAENDKDKTGFVTRQGLFRFVGMPFGLAYAPGTFQHMMGTELRGLTWKIGLVYLDDVMIFSGGEVARHGCRLCAALMQDHGNGDQPVAYASKVNSPTVAKYGITDLECAVVIWAVRLFRPYLYGQRFEFVTDHSALTYLMRSKDLTGRLHRWALQLQENDFVIHYRAGSTNTVADALSRAPVRVLATVRRSEESASSDMTQPMSEVESAVAAGDEELAAQSAARIAGRASIGKGDPETGQLTDAEIQERQQEDKVPGIGDVRYHWALDVAGPLPVIANHTATDTAKFLLERVVVVFGPPCELVMDGAPELNGEVVKKLVQT</sequence>
<feature type="domain" description="Reverse transcriptase" evidence="8">
    <location>
        <begin position="417"/>
        <end position="539"/>
    </location>
</feature>
<dbReference type="InterPro" id="IPR050951">
    <property type="entry name" value="Retrovirus_Pol_polyprotein"/>
</dbReference>
<dbReference type="InterPro" id="IPR043128">
    <property type="entry name" value="Rev_trsase/Diguanyl_cyclase"/>
</dbReference>
<keyword evidence="3" id="KW-0548">Nucleotidyltransferase</keyword>
<dbReference type="InterPro" id="IPR021109">
    <property type="entry name" value="Peptidase_aspartic_dom_sf"/>
</dbReference>
<evidence type="ECO:0000313" key="11">
    <source>
        <dbReference type="Proteomes" id="UP001165121"/>
    </source>
</evidence>
<dbReference type="InterPro" id="IPR041373">
    <property type="entry name" value="RT_RNaseH"/>
</dbReference>
<dbReference type="CDD" id="cd09274">
    <property type="entry name" value="RNase_HI_RT_Ty3"/>
    <property type="match status" value="1"/>
</dbReference>
<reference evidence="10" key="1">
    <citation type="submission" date="2023-04" db="EMBL/GenBank/DDBJ databases">
        <title>Phytophthora fragariaefolia NBRC 109709.</title>
        <authorList>
            <person name="Ichikawa N."/>
            <person name="Sato H."/>
            <person name="Tonouchi N."/>
        </authorList>
    </citation>
    <scope>NUCLEOTIDE SEQUENCE</scope>
    <source>
        <strain evidence="10">NBRC 109709</strain>
    </source>
</reference>
<evidence type="ECO:0000256" key="4">
    <source>
        <dbReference type="ARBA" id="ARBA00022722"/>
    </source>
</evidence>
<keyword evidence="7" id="KW-0695">RNA-directed DNA polymerase</keyword>
<accession>A0A9W6YAT4</accession>
<dbReference type="InterPro" id="IPR000477">
    <property type="entry name" value="RT_dom"/>
</dbReference>
<dbReference type="EMBL" id="BSXT01004692">
    <property type="protein sequence ID" value="GMF58614.1"/>
    <property type="molecule type" value="Genomic_DNA"/>
</dbReference>
<dbReference type="OrthoDB" id="117261at2759"/>
<protein>
    <recommendedName>
        <fullName evidence="1">RNA-directed DNA polymerase</fullName>
        <ecNumber evidence="1">2.7.7.49</ecNumber>
    </recommendedName>
</protein>
<keyword evidence="2" id="KW-0808">Transferase</keyword>
<dbReference type="SUPFAM" id="SSF56672">
    <property type="entry name" value="DNA/RNA polymerases"/>
    <property type="match status" value="1"/>
</dbReference>
<keyword evidence="6" id="KW-0378">Hydrolase</keyword>
<dbReference type="InterPro" id="IPR043502">
    <property type="entry name" value="DNA/RNA_pol_sf"/>
</dbReference>
<proteinExistence type="predicted"/>
<keyword evidence="5" id="KW-0255">Endonuclease</keyword>
<evidence type="ECO:0000259" key="8">
    <source>
        <dbReference type="Pfam" id="PF00078"/>
    </source>
</evidence>
<dbReference type="PANTHER" id="PTHR37984">
    <property type="entry name" value="PROTEIN CBG26694"/>
    <property type="match status" value="1"/>
</dbReference>
<dbReference type="Gene3D" id="3.30.70.270">
    <property type="match status" value="1"/>
</dbReference>
<dbReference type="GO" id="GO:0003964">
    <property type="term" value="F:RNA-directed DNA polymerase activity"/>
    <property type="evidence" value="ECO:0007669"/>
    <property type="project" value="UniProtKB-KW"/>
</dbReference>